<name>A0AA86IXU0_9BURK</name>
<dbReference type="Proteomes" id="UP001329151">
    <property type="component" value="Chromosome"/>
</dbReference>
<evidence type="ECO:0000256" key="6">
    <source>
        <dbReference type="ARBA" id="ARBA00022842"/>
    </source>
</evidence>
<feature type="binding site" evidence="9">
    <location>
        <begin position="108"/>
        <end position="111"/>
    </location>
    <ligand>
        <name>substrate</name>
    </ligand>
</feature>
<keyword evidence="14" id="KW-1185">Reference proteome</keyword>
<comment type="subunit">
    <text evidence="9">Homotetramer.</text>
</comment>
<dbReference type="Pfam" id="PF18913">
    <property type="entry name" value="FBPase_C"/>
    <property type="match status" value="1"/>
</dbReference>
<evidence type="ECO:0000313" key="14">
    <source>
        <dbReference type="Proteomes" id="UP001329151"/>
    </source>
</evidence>
<accession>A0AA86IXU0</accession>
<evidence type="ECO:0000259" key="12">
    <source>
        <dbReference type="Pfam" id="PF18913"/>
    </source>
</evidence>
<dbReference type="InterPro" id="IPR028343">
    <property type="entry name" value="FBPtase"/>
</dbReference>
<dbReference type="GO" id="GO:0030388">
    <property type="term" value="P:fructose 1,6-bisphosphate metabolic process"/>
    <property type="evidence" value="ECO:0007669"/>
    <property type="project" value="TreeGrafter"/>
</dbReference>
<dbReference type="GO" id="GO:0006000">
    <property type="term" value="P:fructose metabolic process"/>
    <property type="evidence" value="ECO:0007669"/>
    <property type="project" value="TreeGrafter"/>
</dbReference>
<evidence type="ECO:0000256" key="9">
    <source>
        <dbReference type="HAMAP-Rule" id="MF_01855"/>
    </source>
</evidence>
<evidence type="ECO:0000256" key="5">
    <source>
        <dbReference type="ARBA" id="ARBA00022801"/>
    </source>
</evidence>
<comment type="similarity">
    <text evidence="2 9 10">Belongs to the FBPase class 1 family.</text>
</comment>
<comment type="catalytic activity">
    <reaction evidence="1 9">
        <text>beta-D-fructose 1,6-bisphosphate + H2O = beta-D-fructose 6-phosphate + phosphate</text>
        <dbReference type="Rhea" id="RHEA:11064"/>
        <dbReference type="ChEBI" id="CHEBI:15377"/>
        <dbReference type="ChEBI" id="CHEBI:32966"/>
        <dbReference type="ChEBI" id="CHEBI:43474"/>
        <dbReference type="ChEBI" id="CHEBI:57634"/>
        <dbReference type="EC" id="3.1.3.11"/>
    </reaction>
</comment>
<dbReference type="EC" id="3.1.3.11" evidence="9"/>
<keyword evidence="5 9" id="KW-0378">Hydrolase</keyword>
<feature type="binding site" evidence="9">
    <location>
        <position position="271"/>
    </location>
    <ligand>
        <name>Mg(2+)</name>
        <dbReference type="ChEBI" id="CHEBI:18420"/>
        <label>2</label>
    </ligand>
</feature>
<feature type="binding site" evidence="9">
    <location>
        <position position="199"/>
    </location>
    <ligand>
        <name>substrate</name>
    </ligand>
</feature>
<evidence type="ECO:0000256" key="2">
    <source>
        <dbReference type="ARBA" id="ARBA00010941"/>
    </source>
</evidence>
<dbReference type="GO" id="GO:0005829">
    <property type="term" value="C:cytosol"/>
    <property type="evidence" value="ECO:0007669"/>
    <property type="project" value="TreeGrafter"/>
</dbReference>
<evidence type="ECO:0000259" key="11">
    <source>
        <dbReference type="Pfam" id="PF00316"/>
    </source>
</evidence>
<dbReference type="SUPFAM" id="SSF56655">
    <property type="entry name" value="Carbohydrate phosphatase"/>
    <property type="match status" value="1"/>
</dbReference>
<dbReference type="AlphaFoldDB" id="A0AA86IXU0"/>
<comment type="caution">
    <text evidence="9">Lacks conserved residue(s) required for the propagation of feature annotation.</text>
</comment>
<feature type="binding site" evidence="9">
    <location>
        <position position="265"/>
    </location>
    <ligand>
        <name>substrate</name>
    </ligand>
</feature>
<keyword evidence="7 9" id="KW-0119">Carbohydrate metabolism</keyword>
<evidence type="ECO:0000313" key="13">
    <source>
        <dbReference type="EMBL" id="BET25277.1"/>
    </source>
</evidence>
<dbReference type="FunFam" id="3.40.190.80:FF:000011">
    <property type="entry name" value="Fructose-1,6-bisphosphatase class 1"/>
    <property type="match status" value="1"/>
</dbReference>
<dbReference type="PANTHER" id="PTHR11556">
    <property type="entry name" value="FRUCTOSE-1,6-BISPHOSPHATASE-RELATED"/>
    <property type="match status" value="1"/>
</dbReference>
<evidence type="ECO:0000256" key="1">
    <source>
        <dbReference type="ARBA" id="ARBA00001273"/>
    </source>
</evidence>
<keyword evidence="6 9" id="KW-0460">Magnesium</keyword>
<evidence type="ECO:0000256" key="4">
    <source>
        <dbReference type="ARBA" id="ARBA00022723"/>
    </source>
</evidence>
<dbReference type="EMBL" id="AP028947">
    <property type="protein sequence ID" value="BET25277.1"/>
    <property type="molecule type" value="Genomic_DNA"/>
</dbReference>
<feature type="binding site" evidence="9">
    <location>
        <position position="84"/>
    </location>
    <ligand>
        <name>Mg(2+)</name>
        <dbReference type="ChEBI" id="CHEBI:18420"/>
        <label>1</label>
    </ligand>
</feature>
<reference evidence="13 14" key="1">
    <citation type="submission" date="2023-10" db="EMBL/GenBank/DDBJ databases">
        <title>Complete Genome Sequence of Limnobacter thiooxidans CS-K2T, Isolated from freshwater lake sediments in Bavaria, Germany.</title>
        <authorList>
            <person name="Naruki M."/>
            <person name="Watanabe A."/>
            <person name="Warashina T."/>
            <person name="Morita T."/>
            <person name="Arakawa K."/>
        </authorList>
    </citation>
    <scope>NUCLEOTIDE SEQUENCE [LARGE SCALE GENOMIC DNA]</scope>
    <source>
        <strain evidence="13 14">CS-K2</strain>
    </source>
</reference>
<organism evidence="13 14">
    <name type="scientific">Limnobacter thiooxidans</name>
    <dbReference type="NCBI Taxonomy" id="131080"/>
    <lineage>
        <taxon>Bacteria</taxon>
        <taxon>Pseudomonadati</taxon>
        <taxon>Pseudomonadota</taxon>
        <taxon>Betaproteobacteria</taxon>
        <taxon>Burkholderiales</taxon>
        <taxon>Burkholderiaceae</taxon>
        <taxon>Limnobacter</taxon>
    </lineage>
</organism>
<dbReference type="InterPro" id="IPR000146">
    <property type="entry name" value="FBPase_class-1"/>
</dbReference>
<dbReference type="HAMAP" id="MF_01855">
    <property type="entry name" value="FBPase_class1"/>
    <property type="match status" value="1"/>
</dbReference>
<dbReference type="GO" id="GO:0006002">
    <property type="term" value="P:fructose 6-phosphate metabolic process"/>
    <property type="evidence" value="ECO:0007669"/>
    <property type="project" value="TreeGrafter"/>
</dbReference>
<feature type="domain" description="Fructose-1-6-bisphosphatase class I N-terminal" evidence="11">
    <location>
        <begin position="10"/>
        <end position="184"/>
    </location>
</feature>
<dbReference type="PIRSF" id="PIRSF000904">
    <property type="entry name" value="FBPtase_SBPase"/>
    <property type="match status" value="1"/>
</dbReference>
<dbReference type="NCBIfam" id="NF006779">
    <property type="entry name" value="PRK09293.1-3"/>
    <property type="match status" value="1"/>
</dbReference>
<dbReference type="GO" id="GO:0042132">
    <property type="term" value="F:fructose 1,6-bisphosphate 1-phosphatase activity"/>
    <property type="evidence" value="ECO:0007669"/>
    <property type="project" value="UniProtKB-UniRule"/>
</dbReference>
<feature type="binding site" evidence="9">
    <location>
        <position position="108"/>
    </location>
    <ligand>
        <name>Mg(2+)</name>
        <dbReference type="ChEBI" id="CHEBI:18420"/>
        <label>2</label>
    </ligand>
</feature>
<keyword evidence="3 9" id="KW-0963">Cytoplasm</keyword>
<dbReference type="GO" id="GO:0006094">
    <property type="term" value="P:gluconeogenesis"/>
    <property type="evidence" value="ECO:0007669"/>
    <property type="project" value="UniProtKB-UniRule"/>
</dbReference>
<sequence length="324" mass="35133">MSMNLAQYLEHNTDAHMNVLISAIAEVSQAISAAVHKGALGGVLGSAGSENVQGETQKKLDIIANDMILDALSATGVVAGMASEELDDCSPVPGHSDRPFLVLFDPLDGSSNIDVNVSIGTIFSVLPNPDVGEITNESFLQPGTEQLAAGYVVYGPQTSLVLTFGKGVVAFTLDREAGEYIQTSESMDIPEDTKEFAINMSNQRHWYAPVQGYIAELLEGKTGVRGKDFNMRWIASMVADVHRVLTRGGIFMYPKDLRDPNKPGKLRLMYEANPMSLLVEQAGGKSFDATQRILDIQPTDLHQRCAVMLGSANEVQRVSDRHHN</sequence>
<evidence type="ECO:0000256" key="3">
    <source>
        <dbReference type="ARBA" id="ARBA00022490"/>
    </source>
</evidence>
<dbReference type="Pfam" id="PF00316">
    <property type="entry name" value="FBPase"/>
    <property type="match status" value="1"/>
</dbReference>
<dbReference type="PRINTS" id="PR00115">
    <property type="entry name" value="F16BPHPHTASE"/>
</dbReference>
<dbReference type="NCBIfam" id="NF006780">
    <property type="entry name" value="PRK09293.1-4"/>
    <property type="match status" value="1"/>
</dbReference>
<evidence type="ECO:0000256" key="8">
    <source>
        <dbReference type="ARBA" id="ARBA00024331"/>
    </source>
</evidence>
<feature type="domain" description="Fructose-1-6-bisphosphatase class 1 C-terminal" evidence="12">
    <location>
        <begin position="189"/>
        <end position="320"/>
    </location>
</feature>
<dbReference type="Gene3D" id="3.40.190.80">
    <property type="match status" value="1"/>
</dbReference>
<dbReference type="GO" id="GO:0005986">
    <property type="term" value="P:sucrose biosynthetic process"/>
    <property type="evidence" value="ECO:0007669"/>
    <property type="project" value="TreeGrafter"/>
</dbReference>
<proteinExistence type="inferred from homology"/>
<keyword evidence="4 9" id="KW-0479">Metal-binding</keyword>
<dbReference type="InterPro" id="IPR033391">
    <property type="entry name" value="FBPase_N"/>
</dbReference>
<dbReference type="Gene3D" id="3.30.540.10">
    <property type="entry name" value="Fructose-1,6-Bisphosphatase, subunit A, domain 1"/>
    <property type="match status" value="1"/>
</dbReference>
<dbReference type="KEGG" id="lto:RGQ30_07780"/>
<dbReference type="GO" id="GO:0000287">
    <property type="term" value="F:magnesium ion binding"/>
    <property type="evidence" value="ECO:0007669"/>
    <property type="project" value="UniProtKB-UniRule"/>
</dbReference>
<feature type="binding site" evidence="9">
    <location>
        <position position="105"/>
    </location>
    <ligand>
        <name>Mg(2+)</name>
        <dbReference type="ChEBI" id="CHEBI:18420"/>
        <label>1</label>
    </ligand>
</feature>
<comment type="pathway">
    <text evidence="8">Carbohydrate biosynthesis.</text>
</comment>
<evidence type="ECO:0000256" key="10">
    <source>
        <dbReference type="RuleBase" id="RU000508"/>
    </source>
</evidence>
<dbReference type="CDD" id="cd00354">
    <property type="entry name" value="FBPase"/>
    <property type="match status" value="1"/>
</dbReference>
<evidence type="ECO:0000256" key="7">
    <source>
        <dbReference type="ARBA" id="ARBA00023277"/>
    </source>
</evidence>
<feature type="binding site" evidence="9">
    <location>
        <position position="107"/>
    </location>
    <ligand>
        <name>Mg(2+)</name>
        <dbReference type="ChEBI" id="CHEBI:18420"/>
        <label>1</label>
    </ligand>
</feature>
<comment type="subcellular location">
    <subcellularLocation>
        <location evidence="9">Cytoplasm</location>
    </subcellularLocation>
</comment>
<dbReference type="InterPro" id="IPR044015">
    <property type="entry name" value="FBPase_C_dom"/>
</dbReference>
<gene>
    <name evidence="9" type="primary">fbp</name>
    <name evidence="13" type="ORF">RGQ30_07780</name>
</gene>
<dbReference type="PIRSF" id="PIRSF500210">
    <property type="entry name" value="FBPtase"/>
    <property type="match status" value="1"/>
</dbReference>
<feature type="binding site" evidence="9">
    <location>
        <position position="105"/>
    </location>
    <ligand>
        <name>Mg(2+)</name>
        <dbReference type="ChEBI" id="CHEBI:18420"/>
        <label>2</label>
    </ligand>
</feature>
<dbReference type="PANTHER" id="PTHR11556:SF35">
    <property type="entry name" value="SEDOHEPTULOSE-1,7-BISPHOSPHATASE, CHLOROPLASTIC"/>
    <property type="match status" value="1"/>
</dbReference>
<comment type="cofactor">
    <cofactor evidence="9">
        <name>Mg(2+)</name>
        <dbReference type="ChEBI" id="CHEBI:18420"/>
    </cofactor>
    <text evidence="9">Binds 2 magnesium ions per subunit.</text>
</comment>
<protein>
    <recommendedName>
        <fullName evidence="9">Fructose-1,6-bisphosphatase class 1</fullName>
        <shortName evidence="9">FBPase class 1</shortName>
        <ecNumber evidence="9">3.1.3.11</ecNumber>
    </recommendedName>
    <alternativeName>
        <fullName evidence="9">D-fructose-1,6-bisphosphate 1-phosphohydrolase class 1</fullName>
    </alternativeName>
</protein>